<reference evidence="1" key="1">
    <citation type="submission" date="2018-02" db="EMBL/GenBank/DDBJ databases">
        <authorList>
            <person name="Cohen D.B."/>
            <person name="Kent A.D."/>
        </authorList>
    </citation>
    <scope>NUCLEOTIDE SEQUENCE</scope>
</reference>
<sequence>MVVEFFQLLSSFAIPHLVPDGLKWKCSKAGVFDSRSFYAALNERPWCSRGRVYGRLKPLLEWRSLFGWRLGGRF</sequence>
<protein>
    <submittedName>
        <fullName evidence="1">Uncharacterized protein</fullName>
    </submittedName>
</protein>
<organism evidence="1">
    <name type="scientific">Fagus sylvatica</name>
    <name type="common">Beechnut</name>
    <dbReference type="NCBI Taxonomy" id="28930"/>
    <lineage>
        <taxon>Eukaryota</taxon>
        <taxon>Viridiplantae</taxon>
        <taxon>Streptophyta</taxon>
        <taxon>Embryophyta</taxon>
        <taxon>Tracheophyta</taxon>
        <taxon>Spermatophyta</taxon>
        <taxon>Magnoliopsida</taxon>
        <taxon>eudicotyledons</taxon>
        <taxon>Gunneridae</taxon>
        <taxon>Pentapetalae</taxon>
        <taxon>rosids</taxon>
        <taxon>fabids</taxon>
        <taxon>Fagales</taxon>
        <taxon>Fagaceae</taxon>
        <taxon>Fagus</taxon>
    </lineage>
</organism>
<dbReference type="AlphaFoldDB" id="A0A2N9H116"/>
<dbReference type="EMBL" id="OIVN01002668">
    <property type="protein sequence ID" value="SPD05498.1"/>
    <property type="molecule type" value="Genomic_DNA"/>
</dbReference>
<accession>A0A2N9H116</accession>
<name>A0A2N9H116_FAGSY</name>
<gene>
    <name evidence="1" type="ORF">FSB_LOCUS33380</name>
</gene>
<evidence type="ECO:0000313" key="1">
    <source>
        <dbReference type="EMBL" id="SPD05498.1"/>
    </source>
</evidence>
<proteinExistence type="predicted"/>